<name>A0A099I6S0_CLOIN</name>
<gene>
    <name evidence="1" type="ORF">CIAN88_13855</name>
    <name evidence="3" type="ORF">G4D54_15890</name>
    <name evidence="2" type="ORF">GT664_01050</name>
</gene>
<sequence>MKRSDFFTMENGILHITSNAHTYPLSTLIRTELLLRPLSHNNLNTILNGTLFSGNGYEPLNIYLRLQFQDGTNEDMLLTPKPVIRHNLDYYEIVRRGRKLQEILNYWLREIEATGKPAAQPL</sequence>
<reference evidence="1 4" key="1">
    <citation type="submission" date="2014-08" db="EMBL/GenBank/DDBJ databases">
        <title>Clostridium innocuum, an unnegligible vancomycin-resistant pathogen causing extra-intestinal infections.</title>
        <authorList>
            <person name="Feng Y."/>
            <person name="Chiu C.-H."/>
        </authorList>
    </citation>
    <scope>NUCLEOTIDE SEQUENCE [LARGE SCALE GENOMIC DNA]</scope>
    <source>
        <strain evidence="1 4">AN88</strain>
    </source>
</reference>
<dbReference type="Proteomes" id="UP000503330">
    <property type="component" value="Chromosome"/>
</dbReference>
<dbReference type="RefSeq" id="WP_002609671.1">
    <property type="nucleotide sequence ID" value="NZ_BAAACC010000002.1"/>
</dbReference>
<evidence type="ECO:0000313" key="4">
    <source>
        <dbReference type="Proteomes" id="UP000030008"/>
    </source>
</evidence>
<dbReference type="AlphaFoldDB" id="A0A099I6S0"/>
<accession>A0A099I6S0</accession>
<evidence type="ECO:0000313" key="5">
    <source>
        <dbReference type="Proteomes" id="UP000503330"/>
    </source>
</evidence>
<dbReference type="Proteomes" id="UP000604383">
    <property type="component" value="Unassembled WGS sequence"/>
</dbReference>
<evidence type="ECO:0000313" key="1">
    <source>
        <dbReference type="EMBL" id="KGJ52583.1"/>
    </source>
</evidence>
<reference evidence="3 5" key="3">
    <citation type="submission" date="2020-02" db="EMBL/GenBank/DDBJ databases">
        <authorList>
            <person name="Kociolek L.K."/>
            <person name="Ozer E.A."/>
        </authorList>
    </citation>
    <scope>NUCLEOTIDE SEQUENCE [LARGE SCALE GENOMIC DNA]</scope>
    <source>
        <strain evidence="3 5">ATCC 14501</strain>
    </source>
</reference>
<reference evidence="2" key="2">
    <citation type="journal article" date="2019" name="Nat. Med.">
        <title>A library of human gut bacterial isolates paired with longitudinal multiomics data enables mechanistic microbiome research.</title>
        <authorList>
            <person name="Poyet M."/>
            <person name="Groussin M."/>
            <person name="Gibbons S.M."/>
            <person name="Avila-Pacheco J."/>
            <person name="Jiang X."/>
            <person name="Kearney S.M."/>
            <person name="Perrotta A.R."/>
            <person name="Berdy B."/>
            <person name="Zhao S."/>
            <person name="Lieberman T.D."/>
            <person name="Swanson P.K."/>
            <person name="Smith M."/>
            <person name="Roesemann S."/>
            <person name="Alexander J.E."/>
            <person name="Rich S.A."/>
            <person name="Livny J."/>
            <person name="Vlamakis H."/>
            <person name="Clish C."/>
            <person name="Bullock K."/>
            <person name="Deik A."/>
            <person name="Scott J."/>
            <person name="Pierce K.A."/>
            <person name="Xavier R.J."/>
            <person name="Alm E.J."/>
        </authorList>
    </citation>
    <scope>NUCLEOTIDE SEQUENCE</scope>
    <source>
        <strain evidence="2">BIOML-A12</strain>
    </source>
</reference>
<dbReference type="GeneID" id="61927049"/>
<dbReference type="EMBL" id="JQIF01000061">
    <property type="protein sequence ID" value="KGJ52583.1"/>
    <property type="molecule type" value="Genomic_DNA"/>
</dbReference>
<evidence type="ECO:0000313" key="2">
    <source>
        <dbReference type="EMBL" id="MZH54369.1"/>
    </source>
</evidence>
<evidence type="ECO:0000313" key="3">
    <source>
        <dbReference type="EMBL" id="QJA03810.1"/>
    </source>
</evidence>
<protein>
    <submittedName>
        <fullName evidence="1">Uncharacterized protein</fullName>
    </submittedName>
</protein>
<dbReference type="EMBL" id="WWTN01000001">
    <property type="protein sequence ID" value="MZH54369.1"/>
    <property type="molecule type" value="Genomic_DNA"/>
</dbReference>
<dbReference type="EMBL" id="CP048838">
    <property type="protein sequence ID" value="QJA03810.1"/>
    <property type="molecule type" value="Genomic_DNA"/>
</dbReference>
<organism evidence="1 4">
    <name type="scientific">Clostridium innocuum</name>
    <dbReference type="NCBI Taxonomy" id="1522"/>
    <lineage>
        <taxon>Bacteria</taxon>
        <taxon>Bacillati</taxon>
        <taxon>Bacillota</taxon>
        <taxon>Clostridia</taxon>
        <taxon>Eubacteriales</taxon>
        <taxon>Clostridiaceae</taxon>
        <taxon>Clostridium</taxon>
    </lineage>
</organism>
<dbReference type="Proteomes" id="UP000030008">
    <property type="component" value="Unassembled WGS sequence"/>
</dbReference>
<proteinExistence type="predicted"/>